<evidence type="ECO:0000313" key="3">
    <source>
        <dbReference type="Proteomes" id="UP000824073"/>
    </source>
</evidence>
<dbReference type="EMBL" id="DVMR01000035">
    <property type="protein sequence ID" value="HIU43429.1"/>
    <property type="molecule type" value="Genomic_DNA"/>
</dbReference>
<evidence type="ECO:0000256" key="1">
    <source>
        <dbReference type="SAM" id="MobiDB-lite"/>
    </source>
</evidence>
<comment type="caution">
    <text evidence="2">The sequence shown here is derived from an EMBL/GenBank/DDBJ whole genome shotgun (WGS) entry which is preliminary data.</text>
</comment>
<dbReference type="Proteomes" id="UP000824073">
    <property type="component" value="Unassembled WGS sequence"/>
</dbReference>
<evidence type="ECO:0000313" key="2">
    <source>
        <dbReference type="EMBL" id="HIU43429.1"/>
    </source>
</evidence>
<reference evidence="2" key="1">
    <citation type="submission" date="2020-10" db="EMBL/GenBank/DDBJ databases">
        <authorList>
            <person name="Gilroy R."/>
        </authorList>
    </citation>
    <scope>NUCLEOTIDE SEQUENCE</scope>
    <source>
        <strain evidence="2">CHK191-8634</strain>
    </source>
</reference>
<dbReference type="AlphaFoldDB" id="A0A9D1IWR0"/>
<organism evidence="2 3">
    <name type="scientific">Candidatus Ventrousia excrementavium</name>
    <dbReference type="NCBI Taxonomy" id="2840961"/>
    <lineage>
        <taxon>Bacteria</taxon>
        <taxon>Bacillati</taxon>
        <taxon>Bacillota</taxon>
        <taxon>Clostridia</taxon>
        <taxon>Eubacteriales</taxon>
        <taxon>Clostridiaceae</taxon>
        <taxon>Clostridiaceae incertae sedis</taxon>
        <taxon>Candidatus Ventrousia</taxon>
    </lineage>
</organism>
<reference evidence="2" key="2">
    <citation type="journal article" date="2021" name="PeerJ">
        <title>Extensive microbial diversity within the chicken gut microbiome revealed by metagenomics and culture.</title>
        <authorList>
            <person name="Gilroy R."/>
            <person name="Ravi A."/>
            <person name="Getino M."/>
            <person name="Pursley I."/>
            <person name="Horton D.L."/>
            <person name="Alikhan N.F."/>
            <person name="Baker D."/>
            <person name="Gharbi K."/>
            <person name="Hall N."/>
            <person name="Watson M."/>
            <person name="Adriaenssens E.M."/>
            <person name="Foster-Nyarko E."/>
            <person name="Jarju S."/>
            <person name="Secka A."/>
            <person name="Antonio M."/>
            <person name="Oren A."/>
            <person name="Chaudhuri R.R."/>
            <person name="La Ragione R."/>
            <person name="Hildebrand F."/>
            <person name="Pallen M.J."/>
        </authorList>
    </citation>
    <scope>NUCLEOTIDE SEQUENCE</scope>
    <source>
        <strain evidence="2">CHK191-8634</strain>
    </source>
</reference>
<feature type="region of interest" description="Disordered" evidence="1">
    <location>
        <begin position="71"/>
        <end position="99"/>
    </location>
</feature>
<sequence length="99" mass="10826">MSSKSNGEKEHESMFYLKHKGKKLYIESDNVYTTCPQCGKEHAVDLNDAIIDGVLDLYGLDIFCTECSAKRRASGGSSPQVAAGCRNSPQTAASWEYDA</sequence>
<gene>
    <name evidence="2" type="ORF">IAB67_03945</name>
</gene>
<protein>
    <submittedName>
        <fullName evidence="2">Uncharacterized protein</fullName>
    </submittedName>
</protein>
<accession>A0A9D1IWR0</accession>
<proteinExistence type="predicted"/>
<name>A0A9D1IWR0_9CLOT</name>